<protein>
    <submittedName>
        <fullName evidence="3">WD repeat-containing protein 93 isoform X1</fullName>
    </submittedName>
</protein>
<dbReference type="KEGG" id="pmrn:116939075"/>
<organism evidence="2 3">
    <name type="scientific">Petromyzon marinus</name>
    <name type="common">Sea lamprey</name>
    <dbReference type="NCBI Taxonomy" id="7757"/>
    <lineage>
        <taxon>Eukaryota</taxon>
        <taxon>Metazoa</taxon>
        <taxon>Chordata</taxon>
        <taxon>Craniata</taxon>
        <taxon>Vertebrata</taxon>
        <taxon>Cyclostomata</taxon>
        <taxon>Hyperoartia</taxon>
        <taxon>Petromyzontiformes</taxon>
        <taxon>Petromyzontidae</taxon>
        <taxon>Petromyzon</taxon>
    </lineage>
</organism>
<keyword evidence="2" id="KW-1185">Reference proteome</keyword>
<proteinExistence type="predicted"/>
<dbReference type="PANTHER" id="PTHR12219:SF17">
    <property type="entry name" value="WD REPEAT-CONTAINING PROTEIN 93"/>
    <property type="match status" value="1"/>
</dbReference>
<name>A0AAJ7WM69_PETMA</name>
<evidence type="ECO:0000313" key="3">
    <source>
        <dbReference type="RefSeq" id="XP_032802881.1"/>
    </source>
</evidence>
<dbReference type="Pfam" id="PF21030">
    <property type="entry name" value="WDR93"/>
    <property type="match status" value="1"/>
</dbReference>
<evidence type="ECO:0000256" key="1">
    <source>
        <dbReference type="SAM" id="MobiDB-lite"/>
    </source>
</evidence>
<dbReference type="InterPro" id="IPR006885">
    <property type="entry name" value="NADH_UbQ_FeS_4_mit-like"/>
</dbReference>
<dbReference type="GO" id="GO:0022900">
    <property type="term" value="P:electron transport chain"/>
    <property type="evidence" value="ECO:0007669"/>
    <property type="project" value="InterPro"/>
</dbReference>
<dbReference type="Proteomes" id="UP001318040">
    <property type="component" value="Chromosome 1"/>
</dbReference>
<dbReference type="AlphaFoldDB" id="A0AAJ7WM69"/>
<dbReference type="InterPro" id="IPR049547">
    <property type="entry name" value="WDR93_beta-prop"/>
</dbReference>
<feature type="region of interest" description="Disordered" evidence="1">
    <location>
        <begin position="257"/>
        <end position="278"/>
    </location>
</feature>
<gene>
    <name evidence="3" type="primary">WDR93</name>
</gene>
<evidence type="ECO:0000313" key="2">
    <source>
        <dbReference type="Proteomes" id="UP001318040"/>
    </source>
</evidence>
<dbReference type="InterPro" id="IPR015943">
    <property type="entry name" value="WD40/YVTN_repeat-like_dom_sf"/>
</dbReference>
<dbReference type="PANTHER" id="PTHR12219">
    <property type="entry name" value="NADH-UBIQUINONE OXIDOREDUCTASE"/>
    <property type="match status" value="1"/>
</dbReference>
<dbReference type="Gene3D" id="2.130.10.10">
    <property type="entry name" value="YVTN repeat-like/Quinoprotein amine dehydrogenase"/>
    <property type="match status" value="1"/>
</dbReference>
<reference evidence="3" key="1">
    <citation type="submission" date="2025-08" db="UniProtKB">
        <authorList>
            <consortium name="RefSeq"/>
        </authorList>
    </citation>
    <scope>IDENTIFICATION</scope>
    <source>
        <tissue evidence="3">Sperm</tissue>
    </source>
</reference>
<dbReference type="InterPro" id="IPR036322">
    <property type="entry name" value="WD40_repeat_dom_sf"/>
</dbReference>
<dbReference type="RefSeq" id="XP_032802881.1">
    <property type="nucleotide sequence ID" value="XM_032946990.1"/>
</dbReference>
<sequence>MPVYIRKGQLEVPLPSLDDHEEEEDARFELDPERAFARPPQPWRLVGQVLELVLERTWASIEGREQSRQEERTRYKPPVWNRPRRVEMREEVHCLANSADGRYIFVGLDGGLTALAAVDEHAVLSTWEQRGTMITQINTAPAGEEMSAIATIDDMGLGRLFVFYSETFHLVKTINEVEDISKRTVCSSFILSSGGDYGGIMLQGNGESWFEIQKMPKETWLKDLEQAQSQQQQDVEQFSNIDVKLSSPILILRLKSPKRPSGRERRHGQESSQLPEEWSTLGTGQNHLLSSAQLEMHRLLFEQRHRDAVERELSRATVHFVLPSLILPAGLEYKTASGLPNGVCMWWSGSHLLLHYTIQKTGKETEPKADAVWPNAELICCSTISECTMLLALGLRDGTITIWDRYLGLPLTVTSLPEPVRIAELHFVAPKNQHDSPTQDYAASPSASLLAFCKDGSVHMVEVNSEGTCDIATICQRCEEQGDVITAVLPLPMFPQLMIYFTRGGRITLHDRLEGKALALVALPMPHVVASPWHPIYTFGTNGQSIFIKATASQAGIVALAFSTSRGTRDARNCSWKAYSRLQRTMEKWKNVGAPYTLSLKRHRHEDPTGQCHYILLWQSQNIIKLLIIYEHYVPSLYI</sequence>
<accession>A0AAJ7WM69</accession>
<dbReference type="CTD" id="56964"/>
<dbReference type="SUPFAM" id="SSF50978">
    <property type="entry name" value="WD40 repeat-like"/>
    <property type="match status" value="1"/>
</dbReference>